<dbReference type="InterPro" id="IPR014729">
    <property type="entry name" value="Rossmann-like_a/b/a_fold"/>
</dbReference>
<organism evidence="2 3">
    <name type="scientific">Niallia endozanthoxylica</name>
    <dbReference type="NCBI Taxonomy" id="2036016"/>
    <lineage>
        <taxon>Bacteria</taxon>
        <taxon>Bacillati</taxon>
        <taxon>Bacillota</taxon>
        <taxon>Bacilli</taxon>
        <taxon>Bacillales</taxon>
        <taxon>Bacillaceae</taxon>
        <taxon>Niallia</taxon>
    </lineage>
</organism>
<dbReference type="InterPro" id="IPR012255">
    <property type="entry name" value="ETF_b"/>
</dbReference>
<comment type="caution">
    <text evidence="2">The sequence shown here is derived from an EMBL/GenBank/DDBJ whole genome shotgun (WGS) entry which is preliminary data.</text>
</comment>
<dbReference type="InterPro" id="IPR014730">
    <property type="entry name" value="ETF_a/b_N"/>
</dbReference>
<dbReference type="SUPFAM" id="SSF52402">
    <property type="entry name" value="Adenine nucleotide alpha hydrolases-like"/>
    <property type="match status" value="1"/>
</dbReference>
<evidence type="ECO:0000313" key="2">
    <source>
        <dbReference type="EMBL" id="KAA9016996.1"/>
    </source>
</evidence>
<protein>
    <recommendedName>
        <fullName evidence="1">Electron transfer flavoprotein alpha/beta-subunit N-terminal domain-containing protein</fullName>
    </recommendedName>
</protein>
<dbReference type="GO" id="GO:0009055">
    <property type="term" value="F:electron transfer activity"/>
    <property type="evidence" value="ECO:0007669"/>
    <property type="project" value="InterPro"/>
</dbReference>
<sequence length="282" mass="32406">MLNICILVKPVIDSASIKWDYFNQKFSYISNTFNAADLQALQWACDYKEKKGANITVIMAADTNMDIDSNRLLKYGMDQCIVIQQPNLKKWRNETANILANELKKHPFDVILSGSSSEDENLGMTPTMVAELLHIPSLTHIQEIDIEHERIWKVKRSEGRGIVQTYEVQLPILIGVINSLGRKRYIPRYLRSSKVQGKMEIHNLKEPIGNSSVKILEVSEPKPNIRYFDIPDDSLSTEQRLLKIMGLSKEENEQLGEKVTPEVNERNIHFLSQKIQKWLKEG</sequence>
<dbReference type="Proteomes" id="UP000326671">
    <property type="component" value="Unassembled WGS sequence"/>
</dbReference>
<keyword evidence="3" id="KW-1185">Reference proteome</keyword>
<dbReference type="EMBL" id="VYKL01000037">
    <property type="protein sequence ID" value="KAA9016996.1"/>
    <property type="molecule type" value="Genomic_DNA"/>
</dbReference>
<dbReference type="Pfam" id="PF01012">
    <property type="entry name" value="ETF"/>
    <property type="match status" value="1"/>
</dbReference>
<proteinExistence type="predicted"/>
<gene>
    <name evidence="2" type="ORF">F4V44_21235</name>
</gene>
<dbReference type="RefSeq" id="WP_150442010.1">
    <property type="nucleotide sequence ID" value="NZ_VYKL01000037.1"/>
</dbReference>
<dbReference type="AlphaFoldDB" id="A0A5J5H8I6"/>
<evidence type="ECO:0000259" key="1">
    <source>
        <dbReference type="SMART" id="SM00893"/>
    </source>
</evidence>
<dbReference type="Gene3D" id="3.40.50.620">
    <property type="entry name" value="HUPs"/>
    <property type="match status" value="1"/>
</dbReference>
<feature type="domain" description="Electron transfer flavoprotein alpha/beta-subunit N-terminal" evidence="1">
    <location>
        <begin position="25"/>
        <end position="208"/>
    </location>
</feature>
<accession>A0A5J5H8I6</accession>
<dbReference type="PANTHER" id="PTHR21294">
    <property type="entry name" value="ELECTRON TRANSFER FLAVOPROTEIN BETA-SUBUNIT"/>
    <property type="match status" value="1"/>
</dbReference>
<dbReference type="SMART" id="SM00893">
    <property type="entry name" value="ETF"/>
    <property type="match status" value="1"/>
</dbReference>
<reference evidence="2 3" key="1">
    <citation type="submission" date="2019-09" db="EMBL/GenBank/DDBJ databases">
        <title>Whole genome sequences of isolates from the Mars Exploration Rovers.</title>
        <authorList>
            <person name="Seuylemezian A."/>
            <person name="Vaishampayan P."/>
        </authorList>
    </citation>
    <scope>NUCLEOTIDE SEQUENCE [LARGE SCALE GENOMIC DNA]</scope>
    <source>
        <strain evidence="2 3">MER_TA_151</strain>
    </source>
</reference>
<name>A0A5J5H8I6_9BACI</name>
<evidence type="ECO:0000313" key="3">
    <source>
        <dbReference type="Proteomes" id="UP000326671"/>
    </source>
</evidence>
<dbReference type="OrthoDB" id="2930897at2"/>